<proteinExistence type="predicted"/>
<protein>
    <submittedName>
        <fullName evidence="1">DsbA family oxidoreductase</fullName>
    </submittedName>
</protein>
<dbReference type="Proteomes" id="UP000249799">
    <property type="component" value="Chromosome"/>
</dbReference>
<dbReference type="EMBL" id="CP030032">
    <property type="protein sequence ID" value="AWV88652.1"/>
    <property type="molecule type" value="Genomic_DNA"/>
</dbReference>
<dbReference type="AlphaFoldDB" id="A0A2Z4FI87"/>
<dbReference type="SUPFAM" id="SSF52833">
    <property type="entry name" value="Thioredoxin-like"/>
    <property type="match status" value="1"/>
</dbReference>
<keyword evidence="2" id="KW-1185">Reference proteome</keyword>
<dbReference type="InterPro" id="IPR001853">
    <property type="entry name" value="DSBA-like_thioredoxin_dom"/>
</dbReference>
<dbReference type="InterPro" id="IPR036249">
    <property type="entry name" value="Thioredoxin-like_sf"/>
</dbReference>
<evidence type="ECO:0000313" key="2">
    <source>
        <dbReference type="Proteomes" id="UP000249799"/>
    </source>
</evidence>
<dbReference type="Pfam" id="PF01323">
    <property type="entry name" value="DSBA"/>
    <property type="match status" value="1"/>
</dbReference>
<reference evidence="1 2" key="1">
    <citation type="submission" date="2018-06" db="EMBL/GenBank/DDBJ databases">
        <title>Lujinxingia sediminis gen. nov. sp. nov., a new facultative anaerobic member of the class Deltaproteobacteria, and proposal of Lujinxingaceae fam. nov.</title>
        <authorList>
            <person name="Guo L.-Y."/>
            <person name="Li C.-M."/>
            <person name="Wang S."/>
            <person name="Du Z.-J."/>
        </authorList>
    </citation>
    <scope>NUCLEOTIDE SEQUENCE [LARGE SCALE GENOMIC DNA]</scope>
    <source>
        <strain evidence="1 2">FA350</strain>
    </source>
</reference>
<evidence type="ECO:0000313" key="1">
    <source>
        <dbReference type="EMBL" id="AWV88652.1"/>
    </source>
</evidence>
<dbReference type="GO" id="GO:0016491">
    <property type="term" value="F:oxidoreductase activity"/>
    <property type="evidence" value="ECO:0007669"/>
    <property type="project" value="InterPro"/>
</dbReference>
<dbReference type="PANTHER" id="PTHR13887:SF41">
    <property type="entry name" value="THIOREDOXIN SUPERFAMILY PROTEIN"/>
    <property type="match status" value="1"/>
</dbReference>
<dbReference type="OrthoDB" id="9799122at2"/>
<organism evidence="1 2">
    <name type="scientific">Bradymonas sediminis</name>
    <dbReference type="NCBI Taxonomy" id="1548548"/>
    <lineage>
        <taxon>Bacteria</taxon>
        <taxon>Deltaproteobacteria</taxon>
        <taxon>Bradymonadales</taxon>
        <taxon>Bradymonadaceae</taxon>
        <taxon>Bradymonas</taxon>
    </lineage>
</organism>
<name>A0A2Z4FI87_9DELT</name>
<accession>A0A2Z4FI87</accession>
<gene>
    <name evidence="1" type="ORF">DN745_04585</name>
</gene>
<dbReference type="RefSeq" id="WP_111332578.1">
    <property type="nucleotide sequence ID" value="NZ_CP030032.1"/>
</dbReference>
<dbReference type="PANTHER" id="PTHR13887">
    <property type="entry name" value="GLUTATHIONE S-TRANSFERASE KAPPA"/>
    <property type="match status" value="1"/>
</dbReference>
<dbReference type="KEGG" id="bsed:DN745_04585"/>
<dbReference type="CDD" id="cd03024">
    <property type="entry name" value="DsbA_FrnE"/>
    <property type="match status" value="1"/>
</dbReference>
<sequence length="227" mass="25187">MKVEIWSDVVCPWCYIGKRRFESALEKFDEDIDVIYRSFELSPDAPRRVPGSMEDMLAAKYGMSAERAKQMLAQVTQAAAAEGLDFDFSSAKTGNTFDAHRVLHFALAEGVQNDVKERLMRAYFVEGRAVAERDELLKIAGEAGLDTAKLAEVLDSDTYAEDVRADIERARRIGVKGVPFILIDGEVGISGAQPPETFLEALKGVQLRREQMRADACNEGMCVSPDE</sequence>
<dbReference type="Gene3D" id="3.40.30.10">
    <property type="entry name" value="Glutaredoxin"/>
    <property type="match status" value="1"/>
</dbReference>